<organism evidence="1 2">
    <name type="scientific">Marivirga salinarum</name>
    <dbReference type="NCBI Taxonomy" id="3059078"/>
    <lineage>
        <taxon>Bacteria</taxon>
        <taxon>Pseudomonadati</taxon>
        <taxon>Bacteroidota</taxon>
        <taxon>Cytophagia</taxon>
        <taxon>Cytophagales</taxon>
        <taxon>Marivirgaceae</taxon>
        <taxon>Marivirga</taxon>
    </lineage>
</organism>
<dbReference type="RefSeq" id="WP_308350671.1">
    <property type="nucleotide sequence ID" value="NZ_CP129971.1"/>
</dbReference>
<proteinExistence type="predicted"/>
<protein>
    <submittedName>
        <fullName evidence="1">Uncharacterized protein</fullName>
    </submittedName>
</protein>
<dbReference type="EMBL" id="CP129971">
    <property type="protein sequence ID" value="WMN12512.1"/>
    <property type="molecule type" value="Genomic_DNA"/>
</dbReference>
<dbReference type="Proteomes" id="UP001230496">
    <property type="component" value="Chromosome"/>
</dbReference>
<dbReference type="AlphaFoldDB" id="A0AA51R9S8"/>
<keyword evidence="2" id="KW-1185">Reference proteome</keyword>
<sequence length="602" mass="68243">MTFSTHQHSFHIPVMGLAYTIDTPIRIAHLGINSVVSLGDDVLIEKVRKFYSQKFDFEFIPILSSELDARAKRITSYLNLMHKIVVQKFEEHKVKLATDESYLDNFLDLLPDYSTAKKRLLEFAKKFSQTEFLDSLHKTLNPGRIDVNIMTKLDKTNYHENEALPIQFNDGHSSFRAFADSNLSSSVVLSAGMNPKLFSYMAEFNDFLPDASGSLKKEVIIKVSDYRSAFIQGKLLANKGIWVSEYRVESGLNCGGHAFATQGKLMGPILEEFKNNYDCLVNTLFPIYQKALSERGIVQKIIPEIKITTQGGVGNAEEHDFLLNHYNLNSVGWGSPFLLVPEAVSIDEATRQQLSVAEEKDFYLSDASPLGVPFNNLRKSSRQKEMSKKLQKGKSGSPCTKKFLMLNTEFTDKPICTASTKYHKLKLKQLQSENLSSEKYQKEYSKLMEKECLCGGLSIAFFYENNMDTKLEGAGVTVCPGPNLAYFSGKIKLHDMIGHIYGKNNVLNQIERPHMFVKELELYVKYFLKELDKFQEAPSNKVAKYLKDFQTNLLEGIDYYKSLFQKEAGFSLKAIQNAIEVLNDFEDQLKSILISQNSAALN</sequence>
<reference evidence="1 2" key="1">
    <citation type="submission" date="2023-08" db="EMBL/GenBank/DDBJ databases">
        <title>Comparative genomics and taxonomic characterization of three novel marine species of genus Marivirga.</title>
        <authorList>
            <person name="Muhammad N."/>
            <person name="Kim S.-G."/>
        </authorList>
    </citation>
    <scope>NUCLEOTIDE SEQUENCE [LARGE SCALE GENOMIC DNA]</scope>
    <source>
        <strain evidence="1 2">BDSF4-3</strain>
    </source>
</reference>
<name>A0AA51R9S8_9BACT</name>
<evidence type="ECO:0000313" key="2">
    <source>
        <dbReference type="Proteomes" id="UP001230496"/>
    </source>
</evidence>
<gene>
    <name evidence="1" type="ORF">QYS49_33825</name>
</gene>
<accession>A0AA51R9S8</accession>
<evidence type="ECO:0000313" key="1">
    <source>
        <dbReference type="EMBL" id="WMN12512.1"/>
    </source>
</evidence>
<dbReference type="KEGG" id="msaa:QYS49_33825"/>